<feature type="binding site" evidence="9">
    <location>
        <position position="190"/>
    </location>
    <ligand>
        <name>Mg(2+)</name>
        <dbReference type="ChEBI" id="CHEBI:18420"/>
    </ligand>
</feature>
<protein>
    <submittedName>
        <fullName evidence="11">Aminoglycoside 3'-phosphotransferase</fullName>
    </submittedName>
</protein>
<keyword evidence="4 7" id="KW-0418">Kinase</keyword>
<keyword evidence="5 7" id="KW-0067">ATP-binding</keyword>
<evidence type="ECO:0000259" key="10">
    <source>
        <dbReference type="Pfam" id="PF01636"/>
    </source>
</evidence>
<keyword evidence="9" id="KW-0460">Magnesium</keyword>
<dbReference type="CDD" id="cd05150">
    <property type="entry name" value="APH"/>
    <property type="match status" value="1"/>
</dbReference>
<dbReference type="GO" id="GO:0046677">
    <property type="term" value="P:response to antibiotic"/>
    <property type="evidence" value="ECO:0007669"/>
    <property type="project" value="UniProtKB-KW"/>
</dbReference>
<evidence type="ECO:0000256" key="8">
    <source>
        <dbReference type="PIRSR" id="PIRSR000706-1"/>
    </source>
</evidence>
<dbReference type="GO" id="GO:0046872">
    <property type="term" value="F:metal ion binding"/>
    <property type="evidence" value="ECO:0007669"/>
    <property type="project" value="UniProtKB-KW"/>
</dbReference>
<reference evidence="11" key="1">
    <citation type="submission" date="2019-12" db="EMBL/GenBank/DDBJ databases">
        <title>Clostridiaceae gen. nov. sp. nov., isolated from sediment in Xinjiang, China.</title>
        <authorList>
            <person name="Zhang R."/>
        </authorList>
    </citation>
    <scope>NUCLEOTIDE SEQUENCE</scope>
    <source>
        <strain evidence="11">D2Q-11</strain>
    </source>
</reference>
<dbReference type="EMBL" id="WSFT01000014">
    <property type="protein sequence ID" value="MBS4537276.1"/>
    <property type="molecule type" value="Genomic_DNA"/>
</dbReference>
<dbReference type="GO" id="GO:0016773">
    <property type="term" value="F:phosphotransferase activity, alcohol group as acceptor"/>
    <property type="evidence" value="ECO:0007669"/>
    <property type="project" value="InterPro"/>
</dbReference>
<evidence type="ECO:0000313" key="12">
    <source>
        <dbReference type="Proteomes" id="UP000724672"/>
    </source>
</evidence>
<dbReference type="Gene3D" id="3.30.200.20">
    <property type="entry name" value="Phosphorylase Kinase, domain 1"/>
    <property type="match status" value="1"/>
</dbReference>
<dbReference type="PANTHER" id="PTHR21310:SF41">
    <property type="entry name" value="3'-PHOSPHOTRANSFERASE, PUTATIVE-RELATED"/>
    <property type="match status" value="1"/>
</dbReference>
<dbReference type="PANTHER" id="PTHR21310">
    <property type="entry name" value="AMINOGLYCOSIDE PHOSPHOTRANSFERASE-RELATED-RELATED"/>
    <property type="match status" value="1"/>
</dbReference>
<evidence type="ECO:0000256" key="5">
    <source>
        <dbReference type="ARBA" id="ARBA00022840"/>
    </source>
</evidence>
<keyword evidence="2 7" id="KW-0808">Transferase</keyword>
<dbReference type="PIRSF" id="PIRSF000706">
    <property type="entry name" value="Kanamycin_kin"/>
    <property type="match status" value="1"/>
</dbReference>
<feature type="active site" description="Proton acceptor" evidence="8">
    <location>
        <position position="185"/>
    </location>
</feature>
<evidence type="ECO:0000256" key="1">
    <source>
        <dbReference type="ARBA" id="ARBA00006219"/>
    </source>
</evidence>
<evidence type="ECO:0000256" key="7">
    <source>
        <dbReference type="PIRNR" id="PIRNR000706"/>
    </source>
</evidence>
<feature type="domain" description="Aminoglycoside phosphotransferase" evidence="10">
    <location>
        <begin position="21"/>
        <end position="241"/>
    </location>
</feature>
<dbReference type="AlphaFoldDB" id="A0A942Z5C4"/>
<dbReference type="Pfam" id="PF01636">
    <property type="entry name" value="APH"/>
    <property type="match status" value="1"/>
</dbReference>
<evidence type="ECO:0000256" key="6">
    <source>
        <dbReference type="ARBA" id="ARBA00023251"/>
    </source>
</evidence>
<feature type="binding site" evidence="9">
    <location>
        <position position="203"/>
    </location>
    <ligand>
        <name>Mg(2+)</name>
        <dbReference type="ChEBI" id="CHEBI:18420"/>
    </ligand>
</feature>
<organism evidence="11 12">
    <name type="scientific">Anaeromonas frigoriresistens</name>
    <dbReference type="NCBI Taxonomy" id="2683708"/>
    <lineage>
        <taxon>Bacteria</taxon>
        <taxon>Bacillati</taxon>
        <taxon>Bacillota</taxon>
        <taxon>Tissierellia</taxon>
        <taxon>Tissierellales</taxon>
        <taxon>Thermohalobacteraceae</taxon>
        <taxon>Anaeromonas</taxon>
    </lineage>
</organism>
<sequence>MNYKMPIELKEILYGCDMIKNNKGWSESEVFLVKNVLGKGDCYLKVSPDHKFSYLIAEKNKLEWLQDKIPVPKIHYFQIENGFQYLLTSKIQGEDALSKNIRRKPLILIKSVAQGLNKIHSIDIKKCPFDERIDYKLKLIKDLHVNNINLNIGIKRGRNKNILELYDYLIKNKINNEDLVFTHGDYCFPNIIIKEGEVSGFIDVGRSGIADRYVDLSLIIRSIKINYRNNRLVDEFIEEYGLDFIDNEKLKYYTYLDELIN</sequence>
<keyword evidence="6 7" id="KW-0046">Antibiotic resistance</keyword>
<comment type="similarity">
    <text evidence="1 7">Belongs to the aminoglycoside phosphotransferase family.</text>
</comment>
<evidence type="ECO:0000256" key="4">
    <source>
        <dbReference type="ARBA" id="ARBA00022777"/>
    </source>
</evidence>
<dbReference type="InterPro" id="IPR011009">
    <property type="entry name" value="Kinase-like_dom_sf"/>
</dbReference>
<dbReference type="Gene3D" id="3.90.1200.10">
    <property type="match status" value="1"/>
</dbReference>
<dbReference type="InterPro" id="IPR051678">
    <property type="entry name" value="AGP_Transferase"/>
</dbReference>
<dbReference type="Proteomes" id="UP000724672">
    <property type="component" value="Unassembled WGS sequence"/>
</dbReference>
<dbReference type="RefSeq" id="WP_203365207.1">
    <property type="nucleotide sequence ID" value="NZ_WSFT01000014.1"/>
</dbReference>
<evidence type="ECO:0000256" key="9">
    <source>
        <dbReference type="PIRSR" id="PIRSR000706-2"/>
    </source>
</evidence>
<dbReference type="GO" id="GO:0016301">
    <property type="term" value="F:kinase activity"/>
    <property type="evidence" value="ECO:0007669"/>
    <property type="project" value="UniProtKB-KW"/>
</dbReference>
<keyword evidence="12" id="KW-1185">Reference proteome</keyword>
<evidence type="ECO:0000256" key="3">
    <source>
        <dbReference type="ARBA" id="ARBA00022741"/>
    </source>
</evidence>
<dbReference type="SUPFAM" id="SSF56112">
    <property type="entry name" value="Protein kinase-like (PK-like)"/>
    <property type="match status" value="1"/>
</dbReference>
<proteinExistence type="inferred from homology"/>
<evidence type="ECO:0000313" key="11">
    <source>
        <dbReference type="EMBL" id="MBS4537276.1"/>
    </source>
</evidence>
<keyword evidence="3 7" id="KW-0547">Nucleotide-binding</keyword>
<dbReference type="GO" id="GO:0005524">
    <property type="term" value="F:ATP binding"/>
    <property type="evidence" value="ECO:0007669"/>
    <property type="project" value="UniProtKB-KW"/>
</dbReference>
<dbReference type="InterPro" id="IPR002575">
    <property type="entry name" value="Aminoglycoside_PTrfase"/>
</dbReference>
<gene>
    <name evidence="11" type="ORF">GOQ27_02320</name>
</gene>
<keyword evidence="9" id="KW-0479">Metal-binding</keyword>
<evidence type="ECO:0000256" key="2">
    <source>
        <dbReference type="ARBA" id="ARBA00022679"/>
    </source>
</evidence>
<accession>A0A942Z5C4</accession>
<dbReference type="NCBIfam" id="NF033068">
    <property type="entry name" value="APH_3p"/>
    <property type="match status" value="1"/>
</dbReference>
<name>A0A942Z5C4_9FIRM</name>
<dbReference type="InterPro" id="IPR024165">
    <property type="entry name" value="Kan/Strep_kinase"/>
</dbReference>
<comment type="caution">
    <text evidence="11">The sequence shown here is derived from an EMBL/GenBank/DDBJ whole genome shotgun (WGS) entry which is preliminary data.</text>
</comment>